<evidence type="ECO:0000313" key="2">
    <source>
        <dbReference type="EnsemblMetazoa" id="GAUT012017-PA"/>
    </source>
</evidence>
<dbReference type="EnsemblMetazoa" id="GAUT012017-RA">
    <property type="protein sequence ID" value="GAUT012017-PA"/>
    <property type="gene ID" value="GAUT012017"/>
</dbReference>
<feature type="compositionally biased region" description="Polar residues" evidence="1">
    <location>
        <begin position="105"/>
        <end position="122"/>
    </location>
</feature>
<feature type="compositionally biased region" description="Basic and acidic residues" evidence="1">
    <location>
        <begin position="123"/>
        <end position="138"/>
    </location>
</feature>
<dbReference type="VEuPathDB" id="VectorBase:GAUT012017"/>
<name>A0A1A9UQD0_GLOAU</name>
<accession>A0A1A9UQD0</accession>
<dbReference type="AlphaFoldDB" id="A0A1A9UQD0"/>
<reference evidence="2" key="1">
    <citation type="submission" date="2020-05" db="UniProtKB">
        <authorList>
            <consortium name="EnsemblMetazoa"/>
        </authorList>
    </citation>
    <scope>IDENTIFICATION</scope>
    <source>
        <strain evidence="2">TTRI</strain>
    </source>
</reference>
<protein>
    <submittedName>
        <fullName evidence="2">Uncharacterized protein</fullName>
    </submittedName>
</protein>
<keyword evidence="3" id="KW-1185">Reference proteome</keyword>
<evidence type="ECO:0000313" key="3">
    <source>
        <dbReference type="Proteomes" id="UP000078200"/>
    </source>
</evidence>
<evidence type="ECO:0000256" key="1">
    <source>
        <dbReference type="SAM" id="MobiDB-lite"/>
    </source>
</evidence>
<dbReference type="Proteomes" id="UP000078200">
    <property type="component" value="Unassembled WGS sequence"/>
</dbReference>
<organism evidence="2 3">
    <name type="scientific">Glossina austeni</name>
    <name type="common">Savannah tsetse fly</name>
    <dbReference type="NCBI Taxonomy" id="7395"/>
    <lineage>
        <taxon>Eukaryota</taxon>
        <taxon>Metazoa</taxon>
        <taxon>Ecdysozoa</taxon>
        <taxon>Arthropoda</taxon>
        <taxon>Hexapoda</taxon>
        <taxon>Insecta</taxon>
        <taxon>Pterygota</taxon>
        <taxon>Neoptera</taxon>
        <taxon>Endopterygota</taxon>
        <taxon>Diptera</taxon>
        <taxon>Brachycera</taxon>
        <taxon>Muscomorpha</taxon>
        <taxon>Hippoboscoidea</taxon>
        <taxon>Glossinidae</taxon>
        <taxon>Glossina</taxon>
    </lineage>
</organism>
<feature type="compositionally biased region" description="Polar residues" evidence="1">
    <location>
        <begin position="83"/>
        <end position="97"/>
    </location>
</feature>
<proteinExistence type="predicted"/>
<sequence>MPQRSPFAIQELLGLTNTKAGAAAAAAAVIATQNKCQSTINQARNDTRITELSPLLPSSSSETVFNATASTAANIVNGKCSPCSNGSLTPPLQQTSPAGKHLKTPSISRSTAAGGKSSSSPSLKRELKQLRNELLRPV</sequence>
<feature type="region of interest" description="Disordered" evidence="1">
    <location>
        <begin position="83"/>
        <end position="138"/>
    </location>
</feature>